<dbReference type="InterPro" id="IPR044893">
    <property type="entry name" value="RNA_pol_Rpb1_clamp_domain"/>
</dbReference>
<name>A0A075I5U7_9EURY</name>
<dbReference type="EMBL" id="KF901204">
    <property type="protein sequence ID" value="AIF22132.1"/>
    <property type="molecule type" value="Genomic_DNA"/>
</dbReference>
<evidence type="ECO:0000313" key="7">
    <source>
        <dbReference type="EMBL" id="AIF22132.1"/>
    </source>
</evidence>
<sequence>MKGGSRSEHDLTHKLADVLRINQRLRENRDSGAPQVITDDLHELLTYHVSTYLDNELEGLPSARHRTGRPLQGVYQFCSE</sequence>
<keyword evidence="3 7" id="KW-0808">Transferase</keyword>
<keyword evidence="4 7" id="KW-0548">Nucleotidyltransferase</keyword>
<evidence type="ECO:0000259" key="6">
    <source>
        <dbReference type="Pfam" id="PF04997"/>
    </source>
</evidence>
<dbReference type="Gene3D" id="4.10.860.120">
    <property type="entry name" value="RNA polymerase II, clamp domain"/>
    <property type="match status" value="1"/>
</dbReference>
<dbReference type="AlphaFoldDB" id="A0A075I5U7"/>
<dbReference type="InterPro" id="IPR007080">
    <property type="entry name" value="RNA_pol_Rpb1_1"/>
</dbReference>
<dbReference type="SUPFAM" id="SSF64484">
    <property type="entry name" value="beta and beta-prime subunits of DNA dependent RNA-polymerase"/>
    <property type="match status" value="1"/>
</dbReference>
<proteinExistence type="predicted"/>
<organism evidence="7">
    <name type="scientific">uncultured marine group II/III euryarchaeote SAT1000_07_H02</name>
    <dbReference type="NCBI Taxonomy" id="1456555"/>
    <lineage>
        <taxon>Archaea</taxon>
        <taxon>Methanobacteriati</taxon>
        <taxon>Methanobacteriota</taxon>
        <taxon>environmental samples</taxon>
    </lineage>
</organism>
<keyword evidence="2 7" id="KW-0240">DNA-directed RNA polymerase</keyword>
<evidence type="ECO:0000256" key="2">
    <source>
        <dbReference type="ARBA" id="ARBA00022478"/>
    </source>
</evidence>
<dbReference type="GO" id="GO:0003899">
    <property type="term" value="F:DNA-directed RNA polymerase activity"/>
    <property type="evidence" value="ECO:0007669"/>
    <property type="project" value="UniProtKB-EC"/>
</dbReference>
<gene>
    <name evidence="7" type="primary">rpoA1</name>
</gene>
<dbReference type="GO" id="GO:0003677">
    <property type="term" value="F:DNA binding"/>
    <property type="evidence" value="ECO:0007669"/>
    <property type="project" value="InterPro"/>
</dbReference>
<feature type="domain" description="RNA polymerase Rpb1" evidence="6">
    <location>
        <begin position="2"/>
        <end position="76"/>
    </location>
</feature>
<evidence type="ECO:0000256" key="4">
    <source>
        <dbReference type="ARBA" id="ARBA00022695"/>
    </source>
</evidence>
<dbReference type="EC" id="2.7.7.6" evidence="1"/>
<accession>A0A075I5U7</accession>
<evidence type="ECO:0000256" key="5">
    <source>
        <dbReference type="ARBA" id="ARBA00023163"/>
    </source>
</evidence>
<reference evidence="7" key="1">
    <citation type="journal article" date="2014" name="Genome Biol. Evol.">
        <title>Pangenome evidence for extensive interdomain horizontal transfer affecting lineage core and shell genes in uncultured planktonic thaumarchaeota and euryarchaeota.</title>
        <authorList>
            <person name="Deschamps P."/>
            <person name="Zivanovic Y."/>
            <person name="Moreira D."/>
            <person name="Rodriguez-Valera F."/>
            <person name="Lopez-Garcia P."/>
        </authorList>
    </citation>
    <scope>NUCLEOTIDE SEQUENCE</scope>
</reference>
<dbReference type="GO" id="GO:0006351">
    <property type="term" value="P:DNA-templated transcription"/>
    <property type="evidence" value="ECO:0007669"/>
    <property type="project" value="InterPro"/>
</dbReference>
<dbReference type="GO" id="GO:0000428">
    <property type="term" value="C:DNA-directed RNA polymerase complex"/>
    <property type="evidence" value="ECO:0007669"/>
    <property type="project" value="UniProtKB-KW"/>
</dbReference>
<evidence type="ECO:0000256" key="3">
    <source>
        <dbReference type="ARBA" id="ARBA00022679"/>
    </source>
</evidence>
<protein>
    <recommendedName>
        <fullName evidence="1">DNA-directed RNA polymerase</fullName>
        <ecNumber evidence="1">2.7.7.6</ecNumber>
    </recommendedName>
</protein>
<keyword evidence="5" id="KW-0804">Transcription</keyword>
<dbReference type="Pfam" id="PF04997">
    <property type="entry name" value="RNA_pol_Rpb1_1"/>
    <property type="match status" value="1"/>
</dbReference>
<evidence type="ECO:0000256" key="1">
    <source>
        <dbReference type="ARBA" id="ARBA00012418"/>
    </source>
</evidence>